<dbReference type="Proteomes" id="UP000198287">
    <property type="component" value="Unassembled WGS sequence"/>
</dbReference>
<dbReference type="GO" id="GO:0016853">
    <property type="term" value="F:isomerase activity"/>
    <property type="evidence" value="ECO:0007669"/>
    <property type="project" value="UniProtKB-KW"/>
</dbReference>
<gene>
    <name evidence="1" type="ORF">Fcan01_25673</name>
</gene>
<dbReference type="EMBL" id="LNIX01000038">
    <property type="protein sequence ID" value="OXA39620.1"/>
    <property type="molecule type" value="Genomic_DNA"/>
</dbReference>
<keyword evidence="1" id="KW-0413">Isomerase</keyword>
<organism evidence="1 2">
    <name type="scientific">Folsomia candida</name>
    <name type="common">Springtail</name>
    <dbReference type="NCBI Taxonomy" id="158441"/>
    <lineage>
        <taxon>Eukaryota</taxon>
        <taxon>Metazoa</taxon>
        <taxon>Ecdysozoa</taxon>
        <taxon>Arthropoda</taxon>
        <taxon>Hexapoda</taxon>
        <taxon>Collembola</taxon>
        <taxon>Entomobryomorpha</taxon>
        <taxon>Isotomoidea</taxon>
        <taxon>Isotomidae</taxon>
        <taxon>Proisotominae</taxon>
        <taxon>Folsomia</taxon>
    </lineage>
</organism>
<accession>A0A226D3J0</accession>
<evidence type="ECO:0000313" key="2">
    <source>
        <dbReference type="Proteomes" id="UP000198287"/>
    </source>
</evidence>
<protein>
    <submittedName>
        <fullName evidence="1">DNA topoisomerase 4 subunit A</fullName>
    </submittedName>
</protein>
<name>A0A226D3J0_FOLCA</name>
<dbReference type="AlphaFoldDB" id="A0A226D3J0"/>
<sequence length="348" mass="40079">MEKIFEFFDSSDFSKNEPDWNRAKELEHFKAVMSSEGDEAEKFAYLEIVLKKLGVPRLSELEEIYTISESLQFLVDYYKNAVQVSDKSPNSSPLLPQSAESLQILFQEQEKSVQILTSICDGHEELRERVQNRKIDATSFFQDYENREIQQFQKYQALAASGFDAMKSATSKDSEITVIVKEMNNLSEMTNIVKKHAFNVNLQIGLSIFKPVKEGQPVNLDIMEKLTKFYVTIEGLRNIVLLEKDFAKREQLREDLRVEEQLLADFLNQDDTSEQILNFMEGTSAFLTRASENVISLEAIQKVILQYVKKMGKFATQANQLMSKSSDHLKKVGEIFKKLNEGKVRTEF</sequence>
<keyword evidence="2" id="KW-1185">Reference proteome</keyword>
<reference evidence="1 2" key="1">
    <citation type="submission" date="2015-12" db="EMBL/GenBank/DDBJ databases">
        <title>The genome of Folsomia candida.</title>
        <authorList>
            <person name="Faddeeva A."/>
            <person name="Derks M.F."/>
            <person name="Anvar Y."/>
            <person name="Smit S."/>
            <person name="Van Straalen N."/>
            <person name="Roelofs D."/>
        </authorList>
    </citation>
    <scope>NUCLEOTIDE SEQUENCE [LARGE SCALE GENOMIC DNA]</scope>
    <source>
        <strain evidence="1 2">VU population</strain>
        <tissue evidence="1">Whole body</tissue>
    </source>
</reference>
<comment type="caution">
    <text evidence="1">The sequence shown here is derived from an EMBL/GenBank/DDBJ whole genome shotgun (WGS) entry which is preliminary data.</text>
</comment>
<evidence type="ECO:0000313" key="1">
    <source>
        <dbReference type="EMBL" id="OXA39620.1"/>
    </source>
</evidence>
<proteinExistence type="predicted"/>